<dbReference type="EMBL" id="JABFTP020000001">
    <property type="protein sequence ID" value="KAL3265248.1"/>
    <property type="molecule type" value="Genomic_DNA"/>
</dbReference>
<reference evidence="1 2" key="1">
    <citation type="journal article" date="2021" name="BMC Biol.">
        <title>Horizontally acquired antibacterial genes associated with adaptive radiation of ladybird beetles.</title>
        <authorList>
            <person name="Li H.S."/>
            <person name="Tang X.F."/>
            <person name="Huang Y.H."/>
            <person name="Xu Z.Y."/>
            <person name="Chen M.L."/>
            <person name="Du X.Y."/>
            <person name="Qiu B.Y."/>
            <person name="Chen P.T."/>
            <person name="Zhang W."/>
            <person name="Slipinski A."/>
            <person name="Escalona H.E."/>
            <person name="Waterhouse R.M."/>
            <person name="Zwick A."/>
            <person name="Pang H."/>
        </authorList>
    </citation>
    <scope>NUCLEOTIDE SEQUENCE [LARGE SCALE GENOMIC DNA]</scope>
    <source>
        <strain evidence="1">SYSU2018</strain>
    </source>
</reference>
<evidence type="ECO:0000313" key="1">
    <source>
        <dbReference type="EMBL" id="KAL3265248.1"/>
    </source>
</evidence>
<dbReference type="InterPro" id="IPR029058">
    <property type="entry name" value="AB_hydrolase_fold"/>
</dbReference>
<sequence>MEDRRFKKFDYGPEKNRELYSSDVPPDYDLSKIKTPVAIFVGKQDVFCRPKDAEVLSEMLGNMVYKYVISRDNFGHFDFCMQKTSYLFYIHMY</sequence>
<dbReference type="AlphaFoldDB" id="A0ABD2MFP5"/>
<comment type="caution">
    <text evidence="1">The sequence shown here is derived from an EMBL/GenBank/DDBJ whole genome shotgun (WGS) entry which is preliminary data.</text>
</comment>
<name>A0ABD2MFP5_9CUCU</name>
<organism evidence="1 2">
    <name type="scientific">Cryptolaemus montrouzieri</name>
    <dbReference type="NCBI Taxonomy" id="559131"/>
    <lineage>
        <taxon>Eukaryota</taxon>
        <taxon>Metazoa</taxon>
        <taxon>Ecdysozoa</taxon>
        <taxon>Arthropoda</taxon>
        <taxon>Hexapoda</taxon>
        <taxon>Insecta</taxon>
        <taxon>Pterygota</taxon>
        <taxon>Neoptera</taxon>
        <taxon>Endopterygota</taxon>
        <taxon>Coleoptera</taxon>
        <taxon>Polyphaga</taxon>
        <taxon>Cucujiformia</taxon>
        <taxon>Coccinelloidea</taxon>
        <taxon>Coccinellidae</taxon>
        <taxon>Scymninae</taxon>
        <taxon>Scymnini</taxon>
        <taxon>Cryptolaemus</taxon>
    </lineage>
</organism>
<protein>
    <submittedName>
        <fullName evidence="1">Uncharacterized protein</fullName>
    </submittedName>
</protein>
<evidence type="ECO:0000313" key="2">
    <source>
        <dbReference type="Proteomes" id="UP001516400"/>
    </source>
</evidence>
<dbReference type="Gene3D" id="3.40.50.1820">
    <property type="entry name" value="alpha/beta hydrolase"/>
    <property type="match status" value="1"/>
</dbReference>
<dbReference type="SUPFAM" id="SSF53474">
    <property type="entry name" value="alpha/beta-Hydrolases"/>
    <property type="match status" value="1"/>
</dbReference>
<accession>A0ABD2MFP5</accession>
<dbReference type="Proteomes" id="UP001516400">
    <property type="component" value="Unassembled WGS sequence"/>
</dbReference>
<dbReference type="PANTHER" id="PTHR11005">
    <property type="entry name" value="LYSOSOMAL ACID LIPASE-RELATED"/>
    <property type="match status" value="1"/>
</dbReference>
<keyword evidence="2" id="KW-1185">Reference proteome</keyword>
<proteinExistence type="predicted"/>
<gene>
    <name evidence="1" type="ORF">HHI36_009462</name>
</gene>